<evidence type="ECO:0000313" key="2">
    <source>
        <dbReference type="EnsemblPlants" id="TuG1812G0500003384.01.T01.cds417623"/>
    </source>
</evidence>
<dbReference type="InterPro" id="IPR000477">
    <property type="entry name" value="RT_dom"/>
</dbReference>
<keyword evidence="3" id="KW-1185">Reference proteome</keyword>
<evidence type="ECO:0000259" key="1">
    <source>
        <dbReference type="Pfam" id="PF00078"/>
    </source>
</evidence>
<accession>A0A8R7UHN8</accession>
<protein>
    <recommendedName>
        <fullName evidence="1">Reverse transcriptase domain-containing protein</fullName>
    </recommendedName>
</protein>
<sequence>IQQCRPICLLNVSFKIFTKVTTNRLNGVADHVVKPTQTAFMQGHNILDGVVVLHEMVHELHRKKLNGVIFKIDFEKAYDKVKWPFLLKTLR</sequence>
<dbReference type="Pfam" id="PF00078">
    <property type="entry name" value="RVT_1"/>
    <property type="match status" value="1"/>
</dbReference>
<feature type="domain" description="Reverse transcriptase" evidence="1">
    <location>
        <begin position="3"/>
        <end position="90"/>
    </location>
</feature>
<reference evidence="2" key="2">
    <citation type="submission" date="2018-03" db="EMBL/GenBank/DDBJ databases">
        <title>The Triticum urartu genome reveals the dynamic nature of wheat genome evolution.</title>
        <authorList>
            <person name="Ling H."/>
            <person name="Ma B."/>
            <person name="Shi X."/>
            <person name="Liu H."/>
            <person name="Dong L."/>
            <person name="Sun H."/>
            <person name="Cao Y."/>
            <person name="Gao Q."/>
            <person name="Zheng S."/>
            <person name="Li Y."/>
            <person name="Yu Y."/>
            <person name="Du H."/>
            <person name="Qi M."/>
            <person name="Li Y."/>
            <person name="Yu H."/>
            <person name="Cui Y."/>
            <person name="Wang N."/>
            <person name="Chen C."/>
            <person name="Wu H."/>
            <person name="Zhao Y."/>
            <person name="Zhang J."/>
            <person name="Li Y."/>
            <person name="Zhou W."/>
            <person name="Zhang B."/>
            <person name="Hu W."/>
            <person name="Eijk M."/>
            <person name="Tang J."/>
            <person name="Witsenboer H."/>
            <person name="Zhao S."/>
            <person name="Li Z."/>
            <person name="Zhang A."/>
            <person name="Wang D."/>
            <person name="Liang C."/>
        </authorList>
    </citation>
    <scope>NUCLEOTIDE SEQUENCE [LARGE SCALE GENOMIC DNA]</scope>
    <source>
        <strain evidence="2">cv. G1812</strain>
    </source>
</reference>
<dbReference type="EnsemblPlants" id="TuG1812G0500003384.01.T01">
    <property type="protein sequence ID" value="TuG1812G0500003384.01.T01.cds417623"/>
    <property type="gene ID" value="TuG1812G0500003384.01"/>
</dbReference>
<proteinExistence type="predicted"/>
<organism evidence="2 3">
    <name type="scientific">Triticum urartu</name>
    <name type="common">Red wild einkorn</name>
    <name type="synonym">Crithodium urartu</name>
    <dbReference type="NCBI Taxonomy" id="4572"/>
    <lineage>
        <taxon>Eukaryota</taxon>
        <taxon>Viridiplantae</taxon>
        <taxon>Streptophyta</taxon>
        <taxon>Embryophyta</taxon>
        <taxon>Tracheophyta</taxon>
        <taxon>Spermatophyta</taxon>
        <taxon>Magnoliopsida</taxon>
        <taxon>Liliopsida</taxon>
        <taxon>Poales</taxon>
        <taxon>Poaceae</taxon>
        <taxon>BOP clade</taxon>
        <taxon>Pooideae</taxon>
        <taxon>Triticodae</taxon>
        <taxon>Triticeae</taxon>
        <taxon>Triticinae</taxon>
        <taxon>Triticum</taxon>
    </lineage>
</organism>
<reference evidence="2" key="3">
    <citation type="submission" date="2022-06" db="UniProtKB">
        <authorList>
            <consortium name="EnsemblPlants"/>
        </authorList>
    </citation>
    <scope>IDENTIFICATION</scope>
</reference>
<dbReference type="AlphaFoldDB" id="A0A8R7UHN8"/>
<name>A0A8R7UHN8_TRIUA</name>
<dbReference type="Gramene" id="TuG1812G0500003384.01.T01">
    <property type="protein sequence ID" value="TuG1812G0500003384.01.T01.cds417623"/>
    <property type="gene ID" value="TuG1812G0500003384.01"/>
</dbReference>
<evidence type="ECO:0000313" key="3">
    <source>
        <dbReference type="Proteomes" id="UP000015106"/>
    </source>
</evidence>
<dbReference type="Proteomes" id="UP000015106">
    <property type="component" value="Chromosome 5"/>
</dbReference>
<reference evidence="3" key="1">
    <citation type="journal article" date="2013" name="Nature">
        <title>Draft genome of the wheat A-genome progenitor Triticum urartu.</title>
        <authorList>
            <person name="Ling H.Q."/>
            <person name="Zhao S."/>
            <person name="Liu D."/>
            <person name="Wang J."/>
            <person name="Sun H."/>
            <person name="Zhang C."/>
            <person name="Fan H."/>
            <person name="Li D."/>
            <person name="Dong L."/>
            <person name="Tao Y."/>
            <person name="Gao C."/>
            <person name="Wu H."/>
            <person name="Li Y."/>
            <person name="Cui Y."/>
            <person name="Guo X."/>
            <person name="Zheng S."/>
            <person name="Wang B."/>
            <person name="Yu K."/>
            <person name="Liang Q."/>
            <person name="Yang W."/>
            <person name="Lou X."/>
            <person name="Chen J."/>
            <person name="Feng M."/>
            <person name="Jian J."/>
            <person name="Zhang X."/>
            <person name="Luo G."/>
            <person name="Jiang Y."/>
            <person name="Liu J."/>
            <person name="Wang Z."/>
            <person name="Sha Y."/>
            <person name="Zhang B."/>
            <person name="Wu H."/>
            <person name="Tang D."/>
            <person name="Shen Q."/>
            <person name="Xue P."/>
            <person name="Zou S."/>
            <person name="Wang X."/>
            <person name="Liu X."/>
            <person name="Wang F."/>
            <person name="Yang Y."/>
            <person name="An X."/>
            <person name="Dong Z."/>
            <person name="Zhang K."/>
            <person name="Zhang X."/>
            <person name="Luo M.C."/>
            <person name="Dvorak J."/>
            <person name="Tong Y."/>
            <person name="Wang J."/>
            <person name="Yang H."/>
            <person name="Li Z."/>
            <person name="Wang D."/>
            <person name="Zhang A."/>
            <person name="Wang J."/>
        </authorList>
    </citation>
    <scope>NUCLEOTIDE SEQUENCE</scope>
    <source>
        <strain evidence="3">cv. G1812</strain>
    </source>
</reference>
<dbReference type="PANTHER" id="PTHR19446">
    <property type="entry name" value="REVERSE TRANSCRIPTASES"/>
    <property type="match status" value="1"/>
</dbReference>